<dbReference type="Proteomes" id="UP000663851">
    <property type="component" value="Unassembled WGS sequence"/>
</dbReference>
<dbReference type="EMBL" id="CAJOBO010006432">
    <property type="protein sequence ID" value="CAF4561291.1"/>
    <property type="molecule type" value="Genomic_DNA"/>
</dbReference>
<organism evidence="2 3">
    <name type="scientific">Rotaria socialis</name>
    <dbReference type="NCBI Taxonomy" id="392032"/>
    <lineage>
        <taxon>Eukaryota</taxon>
        <taxon>Metazoa</taxon>
        <taxon>Spiralia</taxon>
        <taxon>Gnathifera</taxon>
        <taxon>Rotifera</taxon>
        <taxon>Eurotatoria</taxon>
        <taxon>Bdelloidea</taxon>
        <taxon>Philodinida</taxon>
        <taxon>Philodinidae</taxon>
        <taxon>Rotaria</taxon>
    </lineage>
</organism>
<evidence type="ECO:0000313" key="2">
    <source>
        <dbReference type="EMBL" id="CAF4561291.1"/>
    </source>
</evidence>
<protein>
    <submittedName>
        <fullName evidence="2">Uncharacterized protein</fullName>
    </submittedName>
</protein>
<comment type="caution">
    <text evidence="2">The sequence shown here is derived from an EMBL/GenBank/DDBJ whole genome shotgun (WGS) entry which is preliminary data.</text>
</comment>
<gene>
    <name evidence="2" type="ORF">HFQ381_LOCUS31475</name>
</gene>
<sequence length="401" mass="42777">MVDKIGRSGDQISYDGRKDAISGEFDQVNINMEFSIVSSKRIVKLFQVVSIMEITGGFGFNPVLSPAVCTLFEYFSKPEYGIHQMNQKLFHLTFDSFDVYHTRVLRNIRIVCIPQAAAEAATATRTTASTTTSTTTTLATTTTTATTSATTTTTTATSATTTTTTTPTTTTTSATTTSATTTSSTTTSATPPTTTTTTSTTTTTTTSATTTTTTTTTYTTTTMVPLNLLVDPGAESPGLAGWTQTGSSNVLQDTGGLEFAGYNPHTGSACFAGGFGLGGSPSSLLQNVNLLNGMQNFSAAQLDTGTLHAKISFYYQSYYSWLYPYDDAEVTITFLSNTNAVLGTQDTGYQICSSNNPGWCYYNNLYSLPVGTRSIDYKMIFTRNSGTKITAYIDDNSLTLV</sequence>
<accession>A0A820ZRE6</accession>
<evidence type="ECO:0000313" key="3">
    <source>
        <dbReference type="Proteomes" id="UP000663851"/>
    </source>
</evidence>
<reference evidence="2" key="1">
    <citation type="submission" date="2021-02" db="EMBL/GenBank/DDBJ databases">
        <authorList>
            <person name="Nowell W R."/>
        </authorList>
    </citation>
    <scope>NUCLEOTIDE SEQUENCE</scope>
</reference>
<dbReference type="Gene3D" id="2.60.120.260">
    <property type="entry name" value="Galactose-binding domain-like"/>
    <property type="match status" value="1"/>
</dbReference>
<evidence type="ECO:0000256" key="1">
    <source>
        <dbReference type="SAM" id="MobiDB-lite"/>
    </source>
</evidence>
<dbReference type="AlphaFoldDB" id="A0A820ZRE6"/>
<feature type="region of interest" description="Disordered" evidence="1">
    <location>
        <begin position="123"/>
        <end position="211"/>
    </location>
</feature>
<proteinExistence type="predicted"/>
<name>A0A820ZRE6_9BILA</name>